<evidence type="ECO:0000256" key="2">
    <source>
        <dbReference type="ARBA" id="ARBA00022723"/>
    </source>
</evidence>
<dbReference type="SUPFAM" id="SSF57903">
    <property type="entry name" value="FYVE/PHD zinc finger"/>
    <property type="match status" value="2"/>
</dbReference>
<dbReference type="InterPro" id="IPR001965">
    <property type="entry name" value="Znf_PHD"/>
</dbReference>
<dbReference type="InterPro" id="IPR001841">
    <property type="entry name" value="Znf_RING"/>
</dbReference>
<keyword evidence="4 9" id="KW-0863">Zinc-finger</keyword>
<dbReference type="SMART" id="SM00249">
    <property type="entry name" value="PHD"/>
    <property type="match status" value="3"/>
</dbReference>
<dbReference type="PROSITE" id="PS50089">
    <property type="entry name" value="ZF_RING_2"/>
    <property type="match status" value="2"/>
</dbReference>
<dbReference type="OrthoDB" id="1903104at2759"/>
<dbReference type="InterPro" id="IPR011011">
    <property type="entry name" value="Znf_FYVE_PHD"/>
</dbReference>
<evidence type="ECO:0000256" key="4">
    <source>
        <dbReference type="ARBA" id="ARBA00022771"/>
    </source>
</evidence>
<evidence type="ECO:0000259" key="11">
    <source>
        <dbReference type="PROSITE" id="PS50089"/>
    </source>
</evidence>
<dbReference type="Pfam" id="PF00628">
    <property type="entry name" value="PHD"/>
    <property type="match status" value="1"/>
</dbReference>
<keyword evidence="6" id="KW-0805">Transcription regulation</keyword>
<feature type="domain" description="RING-type" evidence="11">
    <location>
        <begin position="115"/>
        <end position="165"/>
    </location>
</feature>
<protein>
    <submittedName>
        <fullName evidence="12">RING/FYVE/PHD-type zinc finger family protein</fullName>
    </submittedName>
</protein>
<dbReference type="CDD" id="cd16448">
    <property type="entry name" value="RING-H2"/>
    <property type="match status" value="1"/>
</dbReference>
<feature type="compositionally biased region" description="Basic and acidic residues" evidence="10">
    <location>
        <begin position="547"/>
        <end position="575"/>
    </location>
</feature>
<sequence length="623" mass="67607">MFARPQDFVRESTSIEILVPILGTHGGARLRPLDYFDESRKHKGGARKDPPAEQGPALPPPAAFARRREQERVAATRNERIPAEATEGRRPLKSEKGGEIGEPDAGLVKQSGGKCGWCLGEGEEEVAMIVCSKCSKDFHVECIKAQWAKYRDHFEWADFVCPYCRLCTGCGLPGTHEELDRLIVCKRCDIMYHQRCAGLLRKVVGPFLCADHVECRSCGTRVPGTGISGKWYLGHLLCDACGRLWLKDKYCPVCYKVYRNSELGLLSACATCGHQVHEGCETSDEARARARYACPACRGEVPALPGDEKDVIEFLWRLKDRDDEGVVDEEGGGNGIEGEGGVNGAEEEVGGNENEEAAEGQDGAGGEKKGAGEGEKEGRREQETKKTKDKREGGGEGEGGEREELAEEQGGKIDCGKADEGRSGHGRNAGKNEEDDGKTPEKVGEERDESEMGLAAITKPETTGDVDKSEEGEILVGEAGLETEDKDGLERAPKGIEQALQSGGLDADRNGGGSPAADSAPKEVRRRRTPSSKFKDMQVTVKRPRRSTGEKKGSGAPKGDGEGKLERNLEAKMEEVVEGLGAKVEEGEGLGSNRRGRSQKRKEPEEETAVGKRERRRSKGNND</sequence>
<evidence type="ECO:0000256" key="5">
    <source>
        <dbReference type="ARBA" id="ARBA00022833"/>
    </source>
</evidence>
<keyword evidence="13" id="KW-1185">Reference proteome</keyword>
<feature type="region of interest" description="Disordered" evidence="10">
    <location>
        <begin position="323"/>
        <end position="623"/>
    </location>
</feature>
<dbReference type="InterPro" id="IPR019787">
    <property type="entry name" value="Znf_PHD-finger"/>
</dbReference>
<keyword evidence="2" id="KW-0479">Metal-binding</keyword>
<dbReference type="Gene3D" id="3.30.40.10">
    <property type="entry name" value="Zinc/RING finger domain, C3HC4 (zinc finger)"/>
    <property type="match status" value="2"/>
</dbReference>
<dbReference type="OMA" id="CLICAND"/>
<dbReference type="InterPro" id="IPR013083">
    <property type="entry name" value="Znf_RING/FYVE/PHD"/>
</dbReference>
<reference evidence="12 13" key="1">
    <citation type="journal article" date="2014" name="Nat. Commun.">
        <title>Klebsormidium flaccidum genome reveals primary factors for plant terrestrial adaptation.</title>
        <authorList>
            <person name="Hori K."/>
            <person name="Maruyama F."/>
            <person name="Fujisawa T."/>
            <person name="Togashi T."/>
            <person name="Yamamoto N."/>
            <person name="Seo M."/>
            <person name="Sato S."/>
            <person name="Yamada T."/>
            <person name="Mori H."/>
            <person name="Tajima N."/>
            <person name="Moriyama T."/>
            <person name="Ikeuchi M."/>
            <person name="Watanabe M."/>
            <person name="Wada H."/>
            <person name="Kobayashi K."/>
            <person name="Saito M."/>
            <person name="Masuda T."/>
            <person name="Sasaki-Sekimoto Y."/>
            <person name="Mashiguchi K."/>
            <person name="Awai K."/>
            <person name="Shimojima M."/>
            <person name="Masuda S."/>
            <person name="Iwai M."/>
            <person name="Nobusawa T."/>
            <person name="Narise T."/>
            <person name="Kondo S."/>
            <person name="Saito H."/>
            <person name="Sato R."/>
            <person name="Murakawa M."/>
            <person name="Ihara Y."/>
            <person name="Oshima-Yamada Y."/>
            <person name="Ohtaka K."/>
            <person name="Satoh M."/>
            <person name="Sonobe K."/>
            <person name="Ishii M."/>
            <person name="Ohtani R."/>
            <person name="Kanamori-Sato M."/>
            <person name="Honoki R."/>
            <person name="Miyazaki D."/>
            <person name="Mochizuki H."/>
            <person name="Umetsu J."/>
            <person name="Higashi K."/>
            <person name="Shibata D."/>
            <person name="Kamiya Y."/>
            <person name="Sato N."/>
            <person name="Nakamura Y."/>
            <person name="Tabata S."/>
            <person name="Ida S."/>
            <person name="Kurokawa K."/>
            <person name="Ohta H."/>
        </authorList>
    </citation>
    <scope>NUCLEOTIDE SEQUENCE [LARGE SCALE GENOMIC DNA]</scope>
    <source>
        <strain evidence="12 13">NIES-2285</strain>
    </source>
</reference>
<keyword evidence="5" id="KW-0862">Zinc</keyword>
<dbReference type="GO" id="GO:0008270">
    <property type="term" value="F:zinc ion binding"/>
    <property type="evidence" value="ECO:0007669"/>
    <property type="project" value="UniProtKB-KW"/>
</dbReference>
<evidence type="ECO:0000256" key="6">
    <source>
        <dbReference type="ARBA" id="ARBA00023015"/>
    </source>
</evidence>
<evidence type="ECO:0000256" key="8">
    <source>
        <dbReference type="ARBA" id="ARBA00023242"/>
    </source>
</evidence>
<feature type="compositionally biased region" description="Basic residues" evidence="10">
    <location>
        <begin position="613"/>
        <end position="623"/>
    </location>
</feature>
<feature type="compositionally biased region" description="Basic and acidic residues" evidence="10">
    <location>
        <begin position="601"/>
        <end position="612"/>
    </location>
</feature>
<evidence type="ECO:0000313" key="12">
    <source>
        <dbReference type="EMBL" id="GAQ90201.1"/>
    </source>
</evidence>
<feature type="compositionally biased region" description="Acidic residues" evidence="10">
    <location>
        <begin position="345"/>
        <end position="359"/>
    </location>
</feature>
<feature type="compositionally biased region" description="Gly residues" evidence="10">
    <location>
        <begin position="332"/>
        <end position="343"/>
    </location>
</feature>
<evidence type="ECO:0000256" key="9">
    <source>
        <dbReference type="PROSITE-ProRule" id="PRU00175"/>
    </source>
</evidence>
<feature type="compositionally biased region" description="Basic and acidic residues" evidence="10">
    <location>
        <begin position="365"/>
        <end position="423"/>
    </location>
</feature>
<dbReference type="STRING" id="105231.A0A1Y1IM21"/>
<feature type="region of interest" description="Disordered" evidence="10">
    <location>
        <begin position="40"/>
        <end position="103"/>
    </location>
</feature>
<keyword evidence="7" id="KW-0804">Transcription</keyword>
<proteinExistence type="predicted"/>
<dbReference type="PANTHER" id="PTHR45888:SF4">
    <property type="entry name" value="PHD FINGER PROTEIN 10"/>
    <property type="match status" value="1"/>
</dbReference>
<feature type="domain" description="RING-type" evidence="11">
    <location>
        <begin position="251"/>
        <end position="298"/>
    </location>
</feature>
<gene>
    <name evidence="12" type="ORF">KFL_006120050</name>
</gene>
<evidence type="ECO:0000256" key="1">
    <source>
        <dbReference type="ARBA" id="ARBA00004123"/>
    </source>
</evidence>
<dbReference type="Proteomes" id="UP000054558">
    <property type="component" value="Unassembled WGS sequence"/>
</dbReference>
<keyword evidence="8" id="KW-0539">Nucleus</keyword>
<accession>A0A1Y1IM21</accession>
<organism evidence="12 13">
    <name type="scientific">Klebsormidium nitens</name>
    <name type="common">Green alga</name>
    <name type="synonym">Ulothrix nitens</name>
    <dbReference type="NCBI Taxonomy" id="105231"/>
    <lineage>
        <taxon>Eukaryota</taxon>
        <taxon>Viridiplantae</taxon>
        <taxon>Streptophyta</taxon>
        <taxon>Klebsormidiophyceae</taxon>
        <taxon>Klebsormidiales</taxon>
        <taxon>Klebsormidiaceae</taxon>
        <taxon>Klebsormidium</taxon>
    </lineage>
</organism>
<feature type="compositionally biased region" description="Basic and acidic residues" evidence="10">
    <location>
        <begin position="66"/>
        <end position="99"/>
    </location>
</feature>
<dbReference type="EMBL" id="DF237561">
    <property type="protein sequence ID" value="GAQ90201.1"/>
    <property type="molecule type" value="Genomic_DNA"/>
</dbReference>
<name>A0A1Y1IM21_KLENI</name>
<dbReference type="SMART" id="SM00184">
    <property type="entry name" value="RING"/>
    <property type="match status" value="2"/>
</dbReference>
<evidence type="ECO:0000256" key="7">
    <source>
        <dbReference type="ARBA" id="ARBA00023163"/>
    </source>
</evidence>
<evidence type="ECO:0000313" key="13">
    <source>
        <dbReference type="Proteomes" id="UP000054558"/>
    </source>
</evidence>
<comment type="subcellular location">
    <subcellularLocation>
        <location evidence="1">Nucleus</location>
    </subcellularLocation>
</comment>
<feature type="compositionally biased region" description="Basic and acidic residues" evidence="10">
    <location>
        <begin position="40"/>
        <end position="51"/>
    </location>
</feature>
<dbReference type="GO" id="GO:0005634">
    <property type="term" value="C:nucleus"/>
    <property type="evidence" value="ECO:0007669"/>
    <property type="project" value="UniProtKB-SubCell"/>
</dbReference>
<evidence type="ECO:0000256" key="3">
    <source>
        <dbReference type="ARBA" id="ARBA00022737"/>
    </source>
</evidence>
<keyword evidence="3" id="KW-0677">Repeat</keyword>
<dbReference type="AlphaFoldDB" id="A0A1Y1IM21"/>
<dbReference type="PANTHER" id="PTHR45888">
    <property type="entry name" value="HL01030P-RELATED"/>
    <property type="match status" value="1"/>
</dbReference>
<evidence type="ECO:0000256" key="10">
    <source>
        <dbReference type="SAM" id="MobiDB-lite"/>
    </source>
</evidence>